<dbReference type="Proteomes" id="UP000029389">
    <property type="component" value="Unassembled WGS sequence"/>
</dbReference>
<dbReference type="GO" id="GO:0003677">
    <property type="term" value="F:DNA binding"/>
    <property type="evidence" value="ECO:0007669"/>
    <property type="project" value="InterPro"/>
</dbReference>
<keyword evidence="1" id="KW-0233">DNA recombination</keyword>
<evidence type="ECO:0000313" key="4">
    <source>
        <dbReference type="Proteomes" id="UP000029389"/>
    </source>
</evidence>
<evidence type="ECO:0000259" key="2">
    <source>
        <dbReference type="PROSITE" id="PS51898"/>
    </source>
</evidence>
<dbReference type="PANTHER" id="PTHR30349">
    <property type="entry name" value="PHAGE INTEGRASE-RELATED"/>
    <property type="match status" value="1"/>
</dbReference>
<dbReference type="EMBL" id="JMQC01000008">
    <property type="protein sequence ID" value="KFN02557.1"/>
    <property type="molecule type" value="Genomic_DNA"/>
</dbReference>
<dbReference type="GO" id="GO:0006310">
    <property type="term" value="P:DNA recombination"/>
    <property type="evidence" value="ECO:0007669"/>
    <property type="project" value="UniProtKB-KW"/>
</dbReference>
<dbReference type="InterPro" id="IPR002104">
    <property type="entry name" value="Integrase_catalytic"/>
</dbReference>
<dbReference type="PANTHER" id="PTHR30349:SF64">
    <property type="entry name" value="PROPHAGE INTEGRASE INTD-RELATED"/>
    <property type="match status" value="1"/>
</dbReference>
<dbReference type="Gene3D" id="1.10.443.10">
    <property type="entry name" value="Intergrase catalytic core"/>
    <property type="match status" value="1"/>
</dbReference>
<name>A0A090YW75_9BACI</name>
<dbReference type="AlphaFoldDB" id="A0A090YW75"/>
<reference evidence="3 4" key="1">
    <citation type="submission" date="2014-04" db="EMBL/GenBank/DDBJ databases">
        <authorList>
            <person name="Bishop-Lilly K.A."/>
            <person name="Broomall S.M."/>
            <person name="Chain P.S."/>
            <person name="Chertkov O."/>
            <person name="Coyne S.R."/>
            <person name="Daligault H.E."/>
            <person name="Davenport K.W."/>
            <person name="Erkkila T."/>
            <person name="Frey K.G."/>
            <person name="Gibbons H.S."/>
            <person name="Gu W."/>
            <person name="Jaissle J."/>
            <person name="Johnson S.L."/>
            <person name="Koroleva G.I."/>
            <person name="Ladner J.T."/>
            <person name="Lo C.-C."/>
            <person name="Minogue T.D."/>
            <person name="Munk C."/>
            <person name="Palacios G.F."/>
            <person name="Redden C.L."/>
            <person name="Rosenzweig C.N."/>
            <person name="Scholz M.B."/>
            <person name="Teshima H."/>
            <person name="Xu Y."/>
        </authorList>
    </citation>
    <scope>NUCLEOTIDE SEQUENCE [LARGE SCALE GENOMIC DNA]</scope>
    <source>
        <strain evidence="3 4">BHP</strain>
    </source>
</reference>
<dbReference type="SUPFAM" id="SSF56349">
    <property type="entry name" value="DNA breaking-rejoining enzymes"/>
    <property type="match status" value="1"/>
</dbReference>
<dbReference type="InterPro" id="IPR011010">
    <property type="entry name" value="DNA_brk_join_enz"/>
</dbReference>
<dbReference type="InterPro" id="IPR013762">
    <property type="entry name" value="Integrase-like_cat_sf"/>
</dbReference>
<dbReference type="RefSeq" id="WP_310593248.1">
    <property type="nucleotide sequence ID" value="NZ_JMQC01000008.1"/>
</dbReference>
<evidence type="ECO:0000313" key="3">
    <source>
        <dbReference type="EMBL" id="KFN02557.1"/>
    </source>
</evidence>
<sequence length="209" mass="24702">MQVWDLHQINYFIRESKKLKNITRFNISFSIAVLTGMRQGEILGLRWKDIDMEDSLIYIRQTLTKKRELKYGAKNKTSLRTIYLPQILIEELKSHRQFVEYEKEKAGDKYTDLDLVLPSKYGKLLDSRSIRRSFYNVTEKLGLPKIRFYDLRHTHATLLIQQNVNVKLISERLGHADIGTTLNTYSHILPEMQRTISEKLDKVLEKSDR</sequence>
<dbReference type="Pfam" id="PF00589">
    <property type="entry name" value="Phage_integrase"/>
    <property type="match status" value="1"/>
</dbReference>
<proteinExistence type="predicted"/>
<organism evidence="3 4">
    <name type="scientific">Bacillus clarus</name>
    <dbReference type="NCBI Taxonomy" id="2338372"/>
    <lineage>
        <taxon>Bacteria</taxon>
        <taxon>Bacillati</taxon>
        <taxon>Bacillota</taxon>
        <taxon>Bacilli</taxon>
        <taxon>Bacillales</taxon>
        <taxon>Bacillaceae</taxon>
        <taxon>Bacillus</taxon>
        <taxon>Bacillus cereus group</taxon>
    </lineage>
</organism>
<comment type="caution">
    <text evidence="3">The sequence shown here is derived from an EMBL/GenBank/DDBJ whole genome shotgun (WGS) entry which is preliminary data.</text>
</comment>
<dbReference type="PROSITE" id="PS51898">
    <property type="entry name" value="TYR_RECOMBINASE"/>
    <property type="match status" value="1"/>
</dbReference>
<dbReference type="InterPro" id="IPR050090">
    <property type="entry name" value="Tyrosine_recombinase_XerCD"/>
</dbReference>
<accession>A0A090YW75</accession>
<protein>
    <submittedName>
        <fullName evidence="3">Phage integrase family protein</fullName>
    </submittedName>
</protein>
<evidence type="ECO:0000256" key="1">
    <source>
        <dbReference type="ARBA" id="ARBA00023172"/>
    </source>
</evidence>
<gene>
    <name evidence="3" type="ORF">DJ93_4809</name>
</gene>
<dbReference type="CDD" id="cd01189">
    <property type="entry name" value="INT_ICEBs1_C_like"/>
    <property type="match status" value="1"/>
</dbReference>
<feature type="domain" description="Tyr recombinase" evidence="2">
    <location>
        <begin position="1"/>
        <end position="198"/>
    </location>
</feature>
<dbReference type="GO" id="GO:0015074">
    <property type="term" value="P:DNA integration"/>
    <property type="evidence" value="ECO:0007669"/>
    <property type="project" value="InterPro"/>
</dbReference>
<dbReference type="PATRIC" id="fig|1405.8.peg.4952"/>